<keyword evidence="6 7" id="KW-0472">Membrane</keyword>
<keyword evidence="3" id="KW-0597">Phosphoprotein</keyword>
<evidence type="ECO:0000256" key="5">
    <source>
        <dbReference type="ARBA" id="ARBA00022777"/>
    </source>
</evidence>
<dbReference type="RefSeq" id="WP_328276230.1">
    <property type="nucleotide sequence ID" value="NZ_JARTLD010000014.1"/>
</dbReference>
<dbReference type="PROSITE" id="PS50885">
    <property type="entry name" value="HAMP"/>
    <property type="match status" value="1"/>
</dbReference>
<evidence type="ECO:0000256" key="7">
    <source>
        <dbReference type="SAM" id="Phobius"/>
    </source>
</evidence>
<dbReference type="GO" id="GO:0016301">
    <property type="term" value="F:kinase activity"/>
    <property type="evidence" value="ECO:0007669"/>
    <property type="project" value="UniProtKB-KW"/>
</dbReference>
<dbReference type="InterPro" id="IPR003594">
    <property type="entry name" value="HATPase_dom"/>
</dbReference>
<evidence type="ECO:0000259" key="8">
    <source>
        <dbReference type="PROSITE" id="PS50885"/>
    </source>
</evidence>
<dbReference type="InterPro" id="IPR036890">
    <property type="entry name" value="HATPase_C_sf"/>
</dbReference>
<keyword evidence="4" id="KW-0808">Transferase</keyword>
<comment type="subcellular location">
    <subcellularLocation>
        <location evidence="1">Cell membrane</location>
        <topology evidence="1">Multi-pass membrane protein</topology>
    </subcellularLocation>
</comment>
<comment type="caution">
    <text evidence="9">The sequence shown here is derived from an EMBL/GenBank/DDBJ whole genome shotgun (WGS) entry which is preliminary data.</text>
</comment>
<dbReference type="Gene3D" id="6.10.340.10">
    <property type="match status" value="1"/>
</dbReference>
<keyword evidence="10" id="KW-1185">Reference proteome</keyword>
<dbReference type="InterPro" id="IPR003660">
    <property type="entry name" value="HAMP_dom"/>
</dbReference>
<evidence type="ECO:0000256" key="1">
    <source>
        <dbReference type="ARBA" id="ARBA00004651"/>
    </source>
</evidence>
<evidence type="ECO:0000256" key="6">
    <source>
        <dbReference type="ARBA" id="ARBA00023136"/>
    </source>
</evidence>
<protein>
    <submittedName>
        <fullName evidence="9">Histidine kinase</fullName>
    </submittedName>
</protein>
<feature type="domain" description="HAMP" evidence="8">
    <location>
        <begin position="317"/>
        <end position="369"/>
    </location>
</feature>
<feature type="transmembrane region" description="Helical" evidence="7">
    <location>
        <begin position="12"/>
        <end position="34"/>
    </location>
</feature>
<keyword evidence="7" id="KW-0812">Transmembrane</keyword>
<dbReference type="Pfam" id="PF06580">
    <property type="entry name" value="His_kinase"/>
    <property type="match status" value="1"/>
</dbReference>
<dbReference type="CDD" id="cd06225">
    <property type="entry name" value="HAMP"/>
    <property type="match status" value="1"/>
</dbReference>
<proteinExistence type="predicted"/>
<evidence type="ECO:0000256" key="3">
    <source>
        <dbReference type="ARBA" id="ARBA00022553"/>
    </source>
</evidence>
<dbReference type="EMBL" id="JARTLD010000014">
    <property type="protein sequence ID" value="MED5016864.1"/>
    <property type="molecule type" value="Genomic_DNA"/>
</dbReference>
<dbReference type="InterPro" id="IPR010559">
    <property type="entry name" value="Sig_transdc_His_kin_internal"/>
</dbReference>
<dbReference type="Proteomes" id="UP001343257">
    <property type="component" value="Unassembled WGS sequence"/>
</dbReference>
<evidence type="ECO:0000256" key="2">
    <source>
        <dbReference type="ARBA" id="ARBA00022475"/>
    </source>
</evidence>
<keyword evidence="7" id="KW-1133">Transmembrane helix</keyword>
<dbReference type="SMART" id="SM00304">
    <property type="entry name" value="HAMP"/>
    <property type="match status" value="1"/>
</dbReference>
<evidence type="ECO:0000256" key="4">
    <source>
        <dbReference type="ARBA" id="ARBA00022679"/>
    </source>
</evidence>
<reference evidence="9 10" key="1">
    <citation type="submission" date="2023-03" db="EMBL/GenBank/DDBJ databases">
        <title>Bacillus Genome Sequencing.</title>
        <authorList>
            <person name="Dunlap C."/>
        </authorList>
    </citation>
    <scope>NUCLEOTIDE SEQUENCE [LARGE SCALE GENOMIC DNA]</scope>
    <source>
        <strain evidence="9 10">NRS-52</strain>
    </source>
</reference>
<dbReference type="SUPFAM" id="SSF55874">
    <property type="entry name" value="ATPase domain of HSP90 chaperone/DNA topoisomerase II/histidine kinase"/>
    <property type="match status" value="1"/>
</dbReference>
<dbReference type="Gene3D" id="3.30.565.10">
    <property type="entry name" value="Histidine kinase-like ATPase, C-terminal domain"/>
    <property type="match status" value="1"/>
</dbReference>
<sequence length="592" mass="68423">MKRKKRFLSFGYKLMISYIALLIVPVAFVGMFAYNTSVESIRKQTKANIRGTLQQIQDNIHYKVEDIQRLTDLLYYDRTLADSLRRYDDGWYSFETLQSYLMPTLQNTIHATNRNIALSVYIQNDTIPEVYYSYEGTDPLSKGRFYELFHQKRIVNKPWFQGFPREQYGLTMVWRQIEEDGTFGNISLLRRLMDTYEPTAPKPFGFVRITVKIADLLESVNEDKFRNGSTLYIENEQNDMIYVSSADKSMRPDQIPVMESKDYLQIKVPIDGLNWTLAVNIPNRVMEQDIQKVKSVTIIVCLVMIALFSAAGWLLSRYFSRRVVKIVSVLRSFQEGDLHKRLRYGGQDEFNQIALALNDMGENMNRLIQEVYLSNLQKKEAELEILQAQINPHFLYNSFSSINRLAQFGEIGKIRSMVSGLAKFYRLTLNEGRMMIPVEKELQQVQTYIEIQKIKYEDRLTFNIDIDDNVLGFDTVKLILQPFVENILEHAFYGDSIHIRITAEALEHGIAFKVIDDGIGMNAETIRQIFSPSGIKVGYGIRNVDQRIKLQFGDAYGVKLFSRLGIGTTVQLIIPYFHHTDSADATNGRLQG</sequence>
<dbReference type="PANTHER" id="PTHR34220">
    <property type="entry name" value="SENSOR HISTIDINE KINASE YPDA"/>
    <property type="match status" value="1"/>
</dbReference>
<dbReference type="Pfam" id="PF00672">
    <property type="entry name" value="HAMP"/>
    <property type="match status" value="1"/>
</dbReference>
<gene>
    <name evidence="9" type="ORF">P9847_06045</name>
</gene>
<accession>A0ABU6PR45</accession>
<feature type="transmembrane region" description="Helical" evidence="7">
    <location>
        <begin position="296"/>
        <end position="315"/>
    </location>
</feature>
<name>A0ABU6PR45_9BACL</name>
<dbReference type="SUPFAM" id="SSF158472">
    <property type="entry name" value="HAMP domain-like"/>
    <property type="match status" value="1"/>
</dbReference>
<keyword evidence="5 9" id="KW-0418">Kinase</keyword>
<dbReference type="InterPro" id="IPR050640">
    <property type="entry name" value="Bact_2-comp_sensor_kinase"/>
</dbReference>
<evidence type="ECO:0000313" key="9">
    <source>
        <dbReference type="EMBL" id="MED5016864.1"/>
    </source>
</evidence>
<organism evidence="9 10">
    <name type="scientific">Paenibacillus chibensis</name>
    <dbReference type="NCBI Taxonomy" id="59846"/>
    <lineage>
        <taxon>Bacteria</taxon>
        <taxon>Bacillati</taxon>
        <taxon>Bacillota</taxon>
        <taxon>Bacilli</taxon>
        <taxon>Bacillales</taxon>
        <taxon>Paenibacillaceae</taxon>
        <taxon>Paenibacillus</taxon>
    </lineage>
</organism>
<evidence type="ECO:0000313" key="10">
    <source>
        <dbReference type="Proteomes" id="UP001343257"/>
    </source>
</evidence>
<dbReference type="PANTHER" id="PTHR34220:SF7">
    <property type="entry name" value="SENSOR HISTIDINE KINASE YPDA"/>
    <property type="match status" value="1"/>
</dbReference>
<keyword evidence="2" id="KW-1003">Cell membrane</keyword>
<dbReference type="Pfam" id="PF02518">
    <property type="entry name" value="HATPase_c"/>
    <property type="match status" value="1"/>
</dbReference>